<gene>
    <name evidence="2" type="ORF">BU26DRAFT_499814</name>
</gene>
<protein>
    <submittedName>
        <fullName evidence="2">Uncharacterized protein</fullName>
    </submittedName>
</protein>
<keyword evidence="3" id="KW-1185">Reference proteome</keyword>
<sequence length="242" mass="26149">MLLRSNTLLPCQQGLTVWLCPDRGTGEPVAIKTDGIATYGYIKKDDINLMGMGSHGWPSGRINSTSPSGARFRVYASTREVNHLFIQGPRLSSETASPLAYRLADRSHLFTPEVRRHTVAQVAQVALSAESHPALRSPPHVCDRDRNRNRQPDSKFALLGPGENKKQHSLLQLSLFPLSTPASPAEDHEKANRKARPPGSPVSGCEAHAPVRPLRSRGARGCIRKGIGKCDVGVLCAAAAAI</sequence>
<dbReference type="Proteomes" id="UP000800094">
    <property type="component" value="Unassembled WGS sequence"/>
</dbReference>
<feature type="region of interest" description="Disordered" evidence="1">
    <location>
        <begin position="181"/>
        <end position="210"/>
    </location>
</feature>
<feature type="region of interest" description="Disordered" evidence="1">
    <location>
        <begin position="128"/>
        <end position="162"/>
    </location>
</feature>
<proteinExistence type="predicted"/>
<evidence type="ECO:0000256" key="1">
    <source>
        <dbReference type="SAM" id="MobiDB-lite"/>
    </source>
</evidence>
<evidence type="ECO:0000313" key="2">
    <source>
        <dbReference type="EMBL" id="KAF2257295.1"/>
    </source>
</evidence>
<dbReference type="RefSeq" id="XP_033692299.1">
    <property type="nucleotide sequence ID" value="XM_033826437.1"/>
</dbReference>
<dbReference type="EMBL" id="ML987189">
    <property type="protein sequence ID" value="KAF2257295.1"/>
    <property type="molecule type" value="Genomic_DNA"/>
</dbReference>
<name>A0A6A6J376_9PLEO</name>
<reference evidence="2" key="1">
    <citation type="journal article" date="2020" name="Stud. Mycol.">
        <title>101 Dothideomycetes genomes: a test case for predicting lifestyles and emergence of pathogens.</title>
        <authorList>
            <person name="Haridas S."/>
            <person name="Albert R."/>
            <person name="Binder M."/>
            <person name="Bloem J."/>
            <person name="Labutti K."/>
            <person name="Salamov A."/>
            <person name="Andreopoulos B."/>
            <person name="Baker S."/>
            <person name="Barry K."/>
            <person name="Bills G."/>
            <person name="Bluhm B."/>
            <person name="Cannon C."/>
            <person name="Castanera R."/>
            <person name="Culley D."/>
            <person name="Daum C."/>
            <person name="Ezra D."/>
            <person name="Gonzalez J."/>
            <person name="Henrissat B."/>
            <person name="Kuo A."/>
            <person name="Liang C."/>
            <person name="Lipzen A."/>
            <person name="Lutzoni F."/>
            <person name="Magnuson J."/>
            <person name="Mondo S."/>
            <person name="Nolan M."/>
            <person name="Ohm R."/>
            <person name="Pangilinan J."/>
            <person name="Park H.-J."/>
            <person name="Ramirez L."/>
            <person name="Alfaro M."/>
            <person name="Sun H."/>
            <person name="Tritt A."/>
            <person name="Yoshinaga Y."/>
            <person name="Zwiers L.-H."/>
            <person name="Turgeon B."/>
            <person name="Goodwin S."/>
            <person name="Spatafora J."/>
            <person name="Crous P."/>
            <person name="Grigoriev I."/>
        </authorList>
    </citation>
    <scope>NUCLEOTIDE SEQUENCE</scope>
    <source>
        <strain evidence="2">CBS 122368</strain>
    </source>
</reference>
<evidence type="ECO:0000313" key="3">
    <source>
        <dbReference type="Proteomes" id="UP000800094"/>
    </source>
</evidence>
<accession>A0A6A6J376</accession>
<feature type="compositionally biased region" description="Basic and acidic residues" evidence="1">
    <location>
        <begin position="141"/>
        <end position="153"/>
    </location>
</feature>
<dbReference type="AlphaFoldDB" id="A0A6A6J376"/>
<dbReference type="GeneID" id="54579767"/>
<organism evidence="2 3">
    <name type="scientific">Trematosphaeria pertusa</name>
    <dbReference type="NCBI Taxonomy" id="390896"/>
    <lineage>
        <taxon>Eukaryota</taxon>
        <taxon>Fungi</taxon>
        <taxon>Dikarya</taxon>
        <taxon>Ascomycota</taxon>
        <taxon>Pezizomycotina</taxon>
        <taxon>Dothideomycetes</taxon>
        <taxon>Pleosporomycetidae</taxon>
        <taxon>Pleosporales</taxon>
        <taxon>Massarineae</taxon>
        <taxon>Trematosphaeriaceae</taxon>
        <taxon>Trematosphaeria</taxon>
    </lineage>
</organism>